<dbReference type="Proteomes" id="UP001458880">
    <property type="component" value="Unassembled WGS sequence"/>
</dbReference>
<comment type="caution">
    <text evidence="1">The sequence shown here is derived from an EMBL/GenBank/DDBJ whole genome shotgun (WGS) entry which is preliminary data.</text>
</comment>
<proteinExistence type="predicted"/>
<dbReference type="AlphaFoldDB" id="A0AAW1IZN4"/>
<gene>
    <name evidence="1" type="ORF">QE152_g32264</name>
</gene>
<reference evidence="1 2" key="1">
    <citation type="journal article" date="2024" name="BMC Genomics">
        <title>De novo assembly and annotation of Popillia japonica's genome with initial clues to its potential as an invasive pest.</title>
        <authorList>
            <person name="Cucini C."/>
            <person name="Boschi S."/>
            <person name="Funari R."/>
            <person name="Cardaioli E."/>
            <person name="Iannotti N."/>
            <person name="Marturano G."/>
            <person name="Paoli F."/>
            <person name="Bruttini M."/>
            <person name="Carapelli A."/>
            <person name="Frati F."/>
            <person name="Nardi F."/>
        </authorList>
    </citation>
    <scope>NUCLEOTIDE SEQUENCE [LARGE SCALE GENOMIC DNA]</scope>
    <source>
        <strain evidence="1">DMR45628</strain>
    </source>
</reference>
<protein>
    <submittedName>
        <fullName evidence="1">Uncharacterized protein</fullName>
    </submittedName>
</protein>
<evidence type="ECO:0000313" key="2">
    <source>
        <dbReference type="Proteomes" id="UP001458880"/>
    </source>
</evidence>
<accession>A0AAW1IZN4</accession>
<organism evidence="1 2">
    <name type="scientific">Popillia japonica</name>
    <name type="common">Japanese beetle</name>
    <dbReference type="NCBI Taxonomy" id="7064"/>
    <lineage>
        <taxon>Eukaryota</taxon>
        <taxon>Metazoa</taxon>
        <taxon>Ecdysozoa</taxon>
        <taxon>Arthropoda</taxon>
        <taxon>Hexapoda</taxon>
        <taxon>Insecta</taxon>
        <taxon>Pterygota</taxon>
        <taxon>Neoptera</taxon>
        <taxon>Endopterygota</taxon>
        <taxon>Coleoptera</taxon>
        <taxon>Polyphaga</taxon>
        <taxon>Scarabaeiformia</taxon>
        <taxon>Scarabaeidae</taxon>
        <taxon>Rutelinae</taxon>
        <taxon>Popillia</taxon>
    </lineage>
</organism>
<evidence type="ECO:0000313" key="1">
    <source>
        <dbReference type="EMBL" id="KAK9695896.1"/>
    </source>
</evidence>
<name>A0AAW1IZN4_POPJA</name>
<keyword evidence="2" id="KW-1185">Reference proteome</keyword>
<sequence length="124" mass="14722">MPTRIHDLRSWVRKHGAGEQFSYAVSGLENTGQVNNFLTQFLTRYSFYQAYFHRFGISEVDESKYCNGIDMGEHSLLSVQRRFWRQAERKVDESKYCNGIDMGEHSLLSVQRRFWRQAERTTIM</sequence>
<dbReference type="EMBL" id="JASPKY010000467">
    <property type="protein sequence ID" value="KAK9695896.1"/>
    <property type="molecule type" value="Genomic_DNA"/>
</dbReference>